<accession>A0A316I7B7</accession>
<dbReference type="Proteomes" id="UP000246005">
    <property type="component" value="Unassembled WGS sequence"/>
</dbReference>
<dbReference type="AlphaFoldDB" id="A0A316I7B7"/>
<gene>
    <name evidence="1" type="ORF">C8D88_105368</name>
</gene>
<comment type="caution">
    <text evidence="1">The sequence shown here is derived from an EMBL/GenBank/DDBJ whole genome shotgun (WGS) entry which is preliminary data.</text>
</comment>
<reference evidence="1 2" key="1">
    <citation type="submission" date="2018-05" db="EMBL/GenBank/DDBJ databases">
        <title>Genomic Encyclopedia of Type Strains, Phase IV (KMG-IV): sequencing the most valuable type-strain genomes for metagenomic binning, comparative biology and taxonomic classification.</title>
        <authorList>
            <person name="Goeker M."/>
        </authorList>
    </citation>
    <scope>NUCLEOTIDE SEQUENCE [LARGE SCALE GENOMIC DNA]</scope>
    <source>
        <strain evidence="1 2">DSM 45480</strain>
    </source>
</reference>
<evidence type="ECO:0000313" key="2">
    <source>
        <dbReference type="Proteomes" id="UP000246005"/>
    </source>
</evidence>
<dbReference type="EMBL" id="QGHB01000005">
    <property type="protein sequence ID" value="PWK86325.1"/>
    <property type="molecule type" value="Genomic_DNA"/>
</dbReference>
<name>A0A316I7B7_9PSEU</name>
<sequence>MGVRRFAVGGVLVAGFSTWSAVSGTTVASADQFDCTFYAMTQGYSGKIVDIGCADGAEGNLVLCKGSLRIAGMPEGIAEEACRRAALR</sequence>
<evidence type="ECO:0000313" key="1">
    <source>
        <dbReference type="EMBL" id="PWK86325.1"/>
    </source>
</evidence>
<protein>
    <submittedName>
        <fullName evidence="1">Uncharacterized protein</fullName>
    </submittedName>
</protein>
<proteinExistence type="predicted"/>
<organism evidence="1 2">
    <name type="scientific">Lentzea atacamensis</name>
    <dbReference type="NCBI Taxonomy" id="531938"/>
    <lineage>
        <taxon>Bacteria</taxon>
        <taxon>Bacillati</taxon>
        <taxon>Actinomycetota</taxon>
        <taxon>Actinomycetes</taxon>
        <taxon>Pseudonocardiales</taxon>
        <taxon>Pseudonocardiaceae</taxon>
        <taxon>Lentzea</taxon>
    </lineage>
</organism>